<feature type="region of interest" description="Disordered" evidence="1">
    <location>
        <begin position="36"/>
        <end position="110"/>
    </location>
</feature>
<protein>
    <recommendedName>
        <fullName evidence="5">DUF4352 domain-containing protein</fullName>
    </recommendedName>
</protein>
<feature type="chain" id="PRO_5046416901" description="DUF4352 domain-containing protein" evidence="2">
    <location>
        <begin position="31"/>
        <end position="250"/>
    </location>
</feature>
<comment type="caution">
    <text evidence="3">The sequence shown here is derived from an EMBL/GenBank/DDBJ whole genome shotgun (WGS) entry which is preliminary data.</text>
</comment>
<evidence type="ECO:0000313" key="4">
    <source>
        <dbReference type="Proteomes" id="UP000621500"/>
    </source>
</evidence>
<evidence type="ECO:0000256" key="2">
    <source>
        <dbReference type="SAM" id="SignalP"/>
    </source>
</evidence>
<dbReference type="RefSeq" id="WP_203858848.1">
    <property type="nucleotide sequence ID" value="NZ_BAAAZQ010000011.1"/>
</dbReference>
<evidence type="ECO:0000313" key="3">
    <source>
        <dbReference type="EMBL" id="GIG97339.1"/>
    </source>
</evidence>
<evidence type="ECO:0000256" key="1">
    <source>
        <dbReference type="SAM" id="MobiDB-lite"/>
    </source>
</evidence>
<feature type="compositionally biased region" description="Low complexity" evidence="1">
    <location>
        <begin position="36"/>
        <end position="88"/>
    </location>
</feature>
<accession>A0ABQ4ERV8</accession>
<keyword evidence="2" id="KW-0732">Signal</keyword>
<dbReference type="PROSITE" id="PS51257">
    <property type="entry name" value="PROKAR_LIPOPROTEIN"/>
    <property type="match status" value="1"/>
</dbReference>
<reference evidence="3 4" key="1">
    <citation type="submission" date="2021-01" db="EMBL/GenBank/DDBJ databases">
        <title>Whole genome shotgun sequence of Plantactinospora mayteni NBRC 109088.</title>
        <authorList>
            <person name="Komaki H."/>
            <person name="Tamura T."/>
        </authorList>
    </citation>
    <scope>NUCLEOTIDE SEQUENCE [LARGE SCALE GENOMIC DNA]</scope>
    <source>
        <strain evidence="3 4">NBRC 109088</strain>
    </source>
</reference>
<evidence type="ECO:0008006" key="5">
    <source>
        <dbReference type="Google" id="ProtNLM"/>
    </source>
</evidence>
<gene>
    <name evidence="3" type="ORF">Pma05_39120</name>
</gene>
<feature type="signal peptide" evidence="2">
    <location>
        <begin position="1"/>
        <end position="30"/>
    </location>
</feature>
<sequence>MRKIGFGTGRRHPVATSAVLLAAALTVALAGCGSDAAPTAGPSGTPTVTGVPVTPTGVPATPAGESSPATAAPTGAPRTSGTGATTPRRPAPARSTGMPKPPASYDPAEDITDLSAQTPGLRLRAPVNGVRHGDVTVTIRNTGPQPVWGLTFIVEVPESMTADGGDWSGCTPLRSKRVDFPAGSKCEKGYLAPGESRVYRLGMKSPAAKDGADSLISRWLVDVWSGGKRGEIYRDLGPDDNRRIFLVYRA</sequence>
<organism evidence="3 4">
    <name type="scientific">Plantactinospora mayteni</name>
    <dbReference type="NCBI Taxonomy" id="566021"/>
    <lineage>
        <taxon>Bacteria</taxon>
        <taxon>Bacillati</taxon>
        <taxon>Actinomycetota</taxon>
        <taxon>Actinomycetes</taxon>
        <taxon>Micromonosporales</taxon>
        <taxon>Micromonosporaceae</taxon>
        <taxon>Plantactinospora</taxon>
    </lineage>
</organism>
<name>A0ABQ4ERV8_9ACTN</name>
<dbReference type="Proteomes" id="UP000621500">
    <property type="component" value="Unassembled WGS sequence"/>
</dbReference>
<dbReference type="EMBL" id="BONX01000026">
    <property type="protein sequence ID" value="GIG97339.1"/>
    <property type="molecule type" value="Genomic_DNA"/>
</dbReference>
<proteinExistence type="predicted"/>
<keyword evidence="4" id="KW-1185">Reference proteome</keyword>